<dbReference type="NCBIfam" id="NF033493">
    <property type="entry name" value="MetS_like_NSS"/>
    <property type="match status" value="1"/>
</dbReference>
<keyword evidence="1" id="KW-0812">Transmembrane</keyword>
<accession>A0ABW5RGR2</accession>
<reference evidence="3" key="1">
    <citation type="journal article" date="2019" name="Int. J. Syst. Evol. Microbiol.">
        <title>The Global Catalogue of Microorganisms (GCM) 10K type strain sequencing project: providing services to taxonomists for standard genome sequencing and annotation.</title>
        <authorList>
            <consortium name="The Broad Institute Genomics Platform"/>
            <consortium name="The Broad Institute Genome Sequencing Center for Infectious Disease"/>
            <person name="Wu L."/>
            <person name="Ma J."/>
        </authorList>
    </citation>
    <scope>NUCLEOTIDE SEQUENCE [LARGE SCALE GENOMIC DNA]</scope>
    <source>
        <strain evidence="3">TISTR 1511</strain>
    </source>
</reference>
<name>A0ABW5RGR2_9MICO</name>
<feature type="transmembrane region" description="Helical" evidence="1">
    <location>
        <begin position="6"/>
        <end position="28"/>
    </location>
</feature>
<organism evidence="2 3">
    <name type="scientific">Gulosibacter bifidus</name>
    <dbReference type="NCBI Taxonomy" id="272239"/>
    <lineage>
        <taxon>Bacteria</taxon>
        <taxon>Bacillati</taxon>
        <taxon>Actinomycetota</taxon>
        <taxon>Actinomycetes</taxon>
        <taxon>Micrococcales</taxon>
        <taxon>Microbacteriaceae</taxon>
        <taxon>Gulosibacter</taxon>
    </lineage>
</organism>
<comment type="caution">
    <text evidence="2">The sequence shown here is derived from an EMBL/GenBank/DDBJ whole genome shotgun (WGS) entry which is preliminary data.</text>
</comment>
<evidence type="ECO:0000256" key="1">
    <source>
        <dbReference type="SAM" id="Phobius"/>
    </source>
</evidence>
<sequence>MTGEAIIMMTVALFCVWGGLIAVTARLMSRGTDKDN</sequence>
<dbReference type="RefSeq" id="WP_110477070.1">
    <property type="nucleotide sequence ID" value="NZ_JBHUNF010000001.1"/>
</dbReference>
<evidence type="ECO:0000313" key="3">
    <source>
        <dbReference type="Proteomes" id="UP001597453"/>
    </source>
</evidence>
<proteinExistence type="predicted"/>
<dbReference type="EMBL" id="JBHUNF010000001">
    <property type="protein sequence ID" value="MFD2674123.1"/>
    <property type="molecule type" value="Genomic_DNA"/>
</dbReference>
<keyword evidence="1" id="KW-0472">Membrane</keyword>
<protein>
    <submittedName>
        <fullName evidence="2">MetS family NSS transporter small subunit</fullName>
    </submittedName>
</protein>
<dbReference type="Proteomes" id="UP001597453">
    <property type="component" value="Unassembled WGS sequence"/>
</dbReference>
<gene>
    <name evidence="2" type="ORF">ACFSUQ_02255</name>
</gene>
<evidence type="ECO:0000313" key="2">
    <source>
        <dbReference type="EMBL" id="MFD2674123.1"/>
    </source>
</evidence>
<keyword evidence="1" id="KW-1133">Transmembrane helix</keyword>
<keyword evidence="3" id="KW-1185">Reference proteome</keyword>